<keyword evidence="3" id="KW-1003">Cell membrane</keyword>
<dbReference type="CDD" id="cd01127">
    <property type="entry name" value="TrwB_TraG_TraD_VirD4"/>
    <property type="match status" value="1"/>
</dbReference>
<dbReference type="InterPro" id="IPR003688">
    <property type="entry name" value="TraG/VirD4"/>
</dbReference>
<evidence type="ECO:0000313" key="9">
    <source>
        <dbReference type="Proteomes" id="UP000255523"/>
    </source>
</evidence>
<dbReference type="InterPro" id="IPR051539">
    <property type="entry name" value="T4SS-coupling_protein"/>
</dbReference>
<accession>A0A380LIQ7</accession>
<evidence type="ECO:0000256" key="2">
    <source>
        <dbReference type="ARBA" id="ARBA00008806"/>
    </source>
</evidence>
<dbReference type="OrthoDB" id="9766496at2"/>
<keyword evidence="6 7" id="KW-0472">Membrane</keyword>
<dbReference type="GeneID" id="77461046"/>
<gene>
    <name evidence="8" type="ORF">NCTC11087_00043</name>
</gene>
<comment type="subcellular location">
    <subcellularLocation>
        <location evidence="1">Cell membrane</location>
        <topology evidence="1">Multi-pass membrane protein</topology>
    </subcellularLocation>
</comment>
<feature type="transmembrane region" description="Helical" evidence="7">
    <location>
        <begin position="7"/>
        <end position="27"/>
    </location>
</feature>
<dbReference type="Proteomes" id="UP000255523">
    <property type="component" value="Unassembled WGS sequence"/>
</dbReference>
<sequence>MKNKDYLWILCPWNLLFGAFIGFALVITKELLTLDTDSLYIEPLKLIDIWDEKYMTVIFLSLGFWGGCFGVNLIQYHFFGKRSFAPDKSINKDKLRAMYPVVPKRYLSKTPNDFTIGKYRNRYFRIPIDTNDIKHALIIGSPGSFKSSTLLDALIWNFNFEKEKKPMTVFALDVKPELSRKSIDESRDDVRIIDPSTQTGCGFDVWYGLDQDDPDDRLVERADLIARTLITNPSGNSDNEFFYISAQNLMVPFLVYGFRKGLGFVETILQIIRIPLQDLITTILMDEDTQTNHPKVIGMLTPYDGKDSDAIQDIELTLRQDLRIFDTDTVKYQFDDNPQKASPTDLTNGISIFLALPDHLLKQYSSIFRLITQMVLNYLSSIPEHERTEHDVPLLWLLIDEFGSLGRLQIQEPLARLRSRKVSIWLACQGLSQLDLTYGHDGTRTILDNTETTLVFSCKDKPTAEIISSWCGQYQETRISKNKKHTGMFGDQSLTQSSEYRNVMDVTDIMALRKNKELLVFDEGNRYLIRKCPYWQIPLLKEKSDAIKKINEKEGR</sequence>
<dbReference type="Gene3D" id="3.40.50.300">
    <property type="entry name" value="P-loop containing nucleotide triphosphate hydrolases"/>
    <property type="match status" value="1"/>
</dbReference>
<dbReference type="AlphaFoldDB" id="A0A380LIQ7"/>
<dbReference type="GO" id="GO:0005886">
    <property type="term" value="C:plasma membrane"/>
    <property type="evidence" value="ECO:0007669"/>
    <property type="project" value="UniProtKB-SubCell"/>
</dbReference>
<name>A0A380LIQ7_9FIRM</name>
<feature type="transmembrane region" description="Helical" evidence="7">
    <location>
        <begin position="54"/>
        <end position="74"/>
    </location>
</feature>
<keyword evidence="5 7" id="KW-1133">Transmembrane helix</keyword>
<proteinExistence type="inferred from homology"/>
<evidence type="ECO:0000256" key="4">
    <source>
        <dbReference type="ARBA" id="ARBA00022692"/>
    </source>
</evidence>
<protein>
    <submittedName>
        <fullName evidence="8">TraG protein</fullName>
    </submittedName>
</protein>
<organism evidence="8 9">
    <name type="scientific">Faecalicoccus pleomorphus</name>
    <dbReference type="NCBI Taxonomy" id="1323"/>
    <lineage>
        <taxon>Bacteria</taxon>
        <taxon>Bacillati</taxon>
        <taxon>Bacillota</taxon>
        <taxon>Erysipelotrichia</taxon>
        <taxon>Erysipelotrichales</taxon>
        <taxon>Erysipelotrichaceae</taxon>
        <taxon>Faecalicoccus</taxon>
    </lineage>
</organism>
<evidence type="ECO:0000256" key="1">
    <source>
        <dbReference type="ARBA" id="ARBA00004651"/>
    </source>
</evidence>
<evidence type="ECO:0000313" key="8">
    <source>
        <dbReference type="EMBL" id="SUO03191.1"/>
    </source>
</evidence>
<dbReference type="InterPro" id="IPR027417">
    <property type="entry name" value="P-loop_NTPase"/>
</dbReference>
<evidence type="ECO:0000256" key="3">
    <source>
        <dbReference type="ARBA" id="ARBA00022475"/>
    </source>
</evidence>
<comment type="similarity">
    <text evidence="2">Belongs to the VirD4/TraG family.</text>
</comment>
<evidence type="ECO:0000256" key="6">
    <source>
        <dbReference type="ARBA" id="ARBA00023136"/>
    </source>
</evidence>
<dbReference type="PANTHER" id="PTHR37937:SF1">
    <property type="entry name" value="CONJUGATIVE TRANSFER: DNA TRANSPORT"/>
    <property type="match status" value="1"/>
</dbReference>
<evidence type="ECO:0000256" key="7">
    <source>
        <dbReference type="SAM" id="Phobius"/>
    </source>
</evidence>
<keyword evidence="9" id="KW-1185">Reference proteome</keyword>
<reference evidence="8 9" key="1">
    <citation type="submission" date="2018-06" db="EMBL/GenBank/DDBJ databases">
        <authorList>
            <consortium name="Pathogen Informatics"/>
            <person name="Doyle S."/>
        </authorList>
    </citation>
    <scope>NUCLEOTIDE SEQUENCE [LARGE SCALE GENOMIC DNA]</scope>
    <source>
        <strain evidence="8 9">NCTC11087</strain>
    </source>
</reference>
<keyword evidence="4 7" id="KW-0812">Transmembrane</keyword>
<evidence type="ECO:0000256" key="5">
    <source>
        <dbReference type="ARBA" id="ARBA00022989"/>
    </source>
</evidence>
<dbReference type="PANTHER" id="PTHR37937">
    <property type="entry name" value="CONJUGATIVE TRANSFER: DNA TRANSPORT"/>
    <property type="match status" value="1"/>
</dbReference>
<dbReference type="EMBL" id="UHFX01000003">
    <property type="protein sequence ID" value="SUO03191.1"/>
    <property type="molecule type" value="Genomic_DNA"/>
</dbReference>
<dbReference type="RefSeq" id="WP_022790598.1">
    <property type="nucleotide sequence ID" value="NZ_UHFX01000003.1"/>
</dbReference>
<dbReference type="Pfam" id="PF02534">
    <property type="entry name" value="T4SS-DNA_transf"/>
    <property type="match status" value="1"/>
</dbReference>
<dbReference type="SUPFAM" id="SSF52540">
    <property type="entry name" value="P-loop containing nucleoside triphosphate hydrolases"/>
    <property type="match status" value="1"/>
</dbReference>